<keyword evidence="3" id="KW-1185">Reference proteome</keyword>
<evidence type="ECO:0000259" key="1">
    <source>
        <dbReference type="Pfam" id="PF04664"/>
    </source>
</evidence>
<dbReference type="Pfam" id="PF04664">
    <property type="entry name" value="OGFr_N"/>
    <property type="match status" value="1"/>
</dbReference>
<reference evidence="2 3" key="1">
    <citation type="submission" date="2024-09" db="EMBL/GenBank/DDBJ databases">
        <authorList>
            <person name="Sun Q."/>
            <person name="Mori K."/>
        </authorList>
    </citation>
    <scope>NUCLEOTIDE SEQUENCE [LARGE SCALE GENOMIC DNA]</scope>
    <source>
        <strain evidence="2 3">CCM 7468</strain>
    </source>
</reference>
<dbReference type="Proteomes" id="UP001589789">
    <property type="component" value="Unassembled WGS sequence"/>
</dbReference>
<dbReference type="EMBL" id="JBHLVZ010000043">
    <property type="protein sequence ID" value="MFC0387045.1"/>
    <property type="molecule type" value="Genomic_DNA"/>
</dbReference>
<protein>
    <submittedName>
        <fullName evidence="2">Opioid growth factor receptor-related protein</fullName>
    </submittedName>
</protein>
<feature type="domain" description="Opioid growth factor receptor (OGFr) conserved" evidence="1">
    <location>
        <begin position="30"/>
        <end position="89"/>
    </location>
</feature>
<organism evidence="2 3">
    <name type="scientific">Muricoccus vinaceus</name>
    <dbReference type="NCBI Taxonomy" id="424704"/>
    <lineage>
        <taxon>Bacteria</taxon>
        <taxon>Pseudomonadati</taxon>
        <taxon>Pseudomonadota</taxon>
        <taxon>Alphaproteobacteria</taxon>
        <taxon>Acetobacterales</taxon>
        <taxon>Roseomonadaceae</taxon>
        <taxon>Muricoccus</taxon>
    </lineage>
</organism>
<dbReference type="RefSeq" id="WP_377052099.1">
    <property type="nucleotide sequence ID" value="NZ_JBHLVZ010000043.1"/>
</dbReference>
<dbReference type="InterPro" id="IPR006757">
    <property type="entry name" value="OGF_rcpt"/>
</dbReference>
<evidence type="ECO:0000313" key="2">
    <source>
        <dbReference type="EMBL" id="MFC0387045.1"/>
    </source>
</evidence>
<comment type="caution">
    <text evidence="2">The sequence shown here is derived from an EMBL/GenBank/DDBJ whole genome shotgun (WGS) entry which is preliminary data.</text>
</comment>
<gene>
    <name evidence="2" type="ORF">ACFFIC_16020</name>
</gene>
<proteinExistence type="predicted"/>
<name>A0ABV6ITV6_9PROT</name>
<sequence length="151" mass="16648">MTDLIRHFLRGEGRDGQGRRLAEVLAFDDARLEAVHDFIQWLFPLPDPSQAVPGSPVLGAAEAAAIRADPRAQAGLRAALERMAGFYAATDHWLVRHDHNHRRITRIIAAARDLLDRDEAAAFHAAISARNAEAGGVIDPVSLRYWERALA</sequence>
<accession>A0ABV6ITV6</accession>
<keyword evidence="2" id="KW-0675">Receptor</keyword>
<evidence type="ECO:0000313" key="3">
    <source>
        <dbReference type="Proteomes" id="UP001589789"/>
    </source>
</evidence>